<dbReference type="AlphaFoldDB" id="A0A3B4ES35"/>
<evidence type="ECO:0000256" key="1">
    <source>
        <dbReference type="ARBA" id="ARBA00004167"/>
    </source>
</evidence>
<sequence length="458" mass="52004">MIIFILVHLVYLDRTGAEKEIVHQEAAEKQPDFSLGTTHATSSSTPNSTTNALPSAEPHLTACGVPVQSGPMIKVAHHKAYVIGSYVEHRLSSKMIRTVAIVFRCEEVQYYCLLCCDGRNISAAASLDIHSDHFEFDYGTADITCQVPTTCTTPAYVAITSQTHEGGRSVWNIQSFQPVGNQQPRTKNFPYAFTVCISVMYDYMNVLGLVQAMEMFKLLGVQKVAIYKTKCYPDTQKVLDYYVRQGFVDIISWTVSSYINVSRGWKKSDSPGEPEFFGQIVALNDCVYRYMYESQYVALQDLDELILPLKEDNWTTLIPQLEKIYQHHAGFEFENNIFPISLSRNKTPENTPDLWKQFEGENLLPHVYRIPNDPNVFNNFKVIVNPRLVLKATVHGLLDSMGGTVRVDPKIARMYHIKSYPSKYFSPESVIRDTHLWDYADKLIPAVSEVLRQALNIQ</sequence>
<dbReference type="Pfam" id="PF01697">
    <property type="entry name" value="Glyco_transf_92"/>
    <property type="match status" value="1"/>
</dbReference>
<dbReference type="Proteomes" id="UP001501920">
    <property type="component" value="Chromosome 7"/>
</dbReference>
<reference evidence="11" key="2">
    <citation type="submission" date="2025-08" db="UniProtKB">
        <authorList>
            <consortium name="Ensembl"/>
        </authorList>
    </citation>
    <scope>IDENTIFICATION</scope>
</reference>
<comment type="similarity">
    <text evidence="2 8">Belongs to the glycosyltransferase 92 family.</text>
</comment>
<dbReference type="OrthoDB" id="2526284at2759"/>
<accession>A0A3B4ES35</accession>
<dbReference type="GO" id="GO:0016757">
    <property type="term" value="F:glycosyltransferase activity"/>
    <property type="evidence" value="ECO:0007669"/>
    <property type="project" value="UniProtKB-UniRule"/>
</dbReference>
<keyword evidence="5" id="KW-0812">Transmembrane</keyword>
<comment type="subcellular location">
    <subcellularLocation>
        <location evidence="1">Membrane</location>
        <topology evidence="1">Single-pass membrane protein</topology>
    </subcellularLocation>
</comment>
<feature type="signal peptide" evidence="10">
    <location>
        <begin position="1"/>
        <end position="17"/>
    </location>
</feature>
<evidence type="ECO:0000256" key="7">
    <source>
        <dbReference type="ARBA" id="ARBA00023136"/>
    </source>
</evidence>
<dbReference type="PANTHER" id="PTHR21461">
    <property type="entry name" value="GLYCOSYLTRANSFERASE FAMILY 92 PROTEIN"/>
    <property type="match status" value="1"/>
</dbReference>
<evidence type="ECO:0000313" key="11">
    <source>
        <dbReference type="Ensembl" id="ENSPNAP00000037961.2"/>
    </source>
</evidence>
<dbReference type="GeneTree" id="ENSGT00530000064359"/>
<evidence type="ECO:0000256" key="9">
    <source>
        <dbReference type="SAM" id="MobiDB-lite"/>
    </source>
</evidence>
<feature type="chain" id="PRO_5043635518" description="Glycosyltransferase family 92 protein" evidence="10">
    <location>
        <begin position="18"/>
        <end position="458"/>
    </location>
</feature>
<evidence type="ECO:0000256" key="6">
    <source>
        <dbReference type="ARBA" id="ARBA00022989"/>
    </source>
</evidence>
<keyword evidence="10" id="KW-0732">Signal</keyword>
<feature type="compositionally biased region" description="Low complexity" evidence="9">
    <location>
        <begin position="37"/>
        <end position="54"/>
    </location>
</feature>
<dbReference type="PANTHER" id="PTHR21461:SF52">
    <property type="entry name" value="GLYCOSYLTRANSFERASE FAMILY 92 PROTEIN"/>
    <property type="match status" value="1"/>
</dbReference>
<dbReference type="OMA" id="MEYLEVW"/>
<proteinExistence type="inferred from homology"/>
<keyword evidence="3 8" id="KW-0328">Glycosyltransferase</keyword>
<dbReference type="InterPro" id="IPR008166">
    <property type="entry name" value="Glyco_transf_92"/>
</dbReference>
<dbReference type="GO" id="GO:0016020">
    <property type="term" value="C:membrane"/>
    <property type="evidence" value="ECO:0007669"/>
    <property type="project" value="UniProtKB-SubCell"/>
</dbReference>
<keyword evidence="7" id="KW-0472">Membrane</keyword>
<protein>
    <recommendedName>
        <fullName evidence="8">Glycosyltransferase family 92 protein</fullName>
        <ecNumber evidence="8">2.4.1.-</ecNumber>
    </recommendedName>
</protein>
<dbReference type="RefSeq" id="XP_037395600.1">
    <property type="nucleotide sequence ID" value="XM_037539703.1"/>
</dbReference>
<reference evidence="11 12" key="1">
    <citation type="submission" date="2020-10" db="EMBL/GenBank/DDBJ databases">
        <title>Pygocentrus nattereri (red-bellied piranha) genome, fPygNat1, primary haplotype.</title>
        <authorList>
            <person name="Myers G."/>
            <person name="Meyer A."/>
            <person name="Karagic N."/>
            <person name="Pippel M."/>
            <person name="Winkler S."/>
            <person name="Tracey A."/>
            <person name="Wood J."/>
            <person name="Formenti G."/>
            <person name="Howe K."/>
            <person name="Fedrigo O."/>
            <person name="Jarvis E.D."/>
        </authorList>
    </citation>
    <scope>NUCLEOTIDE SEQUENCE [LARGE SCALE GENOMIC DNA]</scope>
</reference>
<evidence type="ECO:0000256" key="8">
    <source>
        <dbReference type="RuleBase" id="RU366017"/>
    </source>
</evidence>
<name>A0A3B4ES35_PYGNA</name>
<evidence type="ECO:0000256" key="5">
    <source>
        <dbReference type="ARBA" id="ARBA00022692"/>
    </source>
</evidence>
<evidence type="ECO:0000256" key="3">
    <source>
        <dbReference type="ARBA" id="ARBA00022676"/>
    </source>
</evidence>
<keyword evidence="6" id="KW-1133">Transmembrane helix</keyword>
<dbReference type="EC" id="2.4.1.-" evidence="8"/>
<dbReference type="Ensembl" id="ENSPNAT00000034906.2">
    <property type="protein sequence ID" value="ENSPNAP00000037961.2"/>
    <property type="gene ID" value="ENSPNAG00000037742.1"/>
</dbReference>
<evidence type="ECO:0000313" key="12">
    <source>
        <dbReference type="Proteomes" id="UP001501920"/>
    </source>
</evidence>
<evidence type="ECO:0000256" key="10">
    <source>
        <dbReference type="SAM" id="SignalP"/>
    </source>
</evidence>
<reference evidence="11" key="3">
    <citation type="submission" date="2025-09" db="UniProtKB">
        <authorList>
            <consortium name="Ensembl"/>
        </authorList>
    </citation>
    <scope>IDENTIFICATION</scope>
</reference>
<dbReference type="GO" id="GO:0005737">
    <property type="term" value="C:cytoplasm"/>
    <property type="evidence" value="ECO:0007669"/>
    <property type="project" value="TreeGrafter"/>
</dbReference>
<organism evidence="11 12">
    <name type="scientific">Pygocentrus nattereri</name>
    <name type="common">Red-bellied piranha</name>
    <dbReference type="NCBI Taxonomy" id="42514"/>
    <lineage>
        <taxon>Eukaryota</taxon>
        <taxon>Metazoa</taxon>
        <taxon>Chordata</taxon>
        <taxon>Craniata</taxon>
        <taxon>Vertebrata</taxon>
        <taxon>Euteleostomi</taxon>
        <taxon>Actinopterygii</taxon>
        <taxon>Neopterygii</taxon>
        <taxon>Teleostei</taxon>
        <taxon>Ostariophysi</taxon>
        <taxon>Characiformes</taxon>
        <taxon>Characoidei</taxon>
        <taxon>Pygocentrus</taxon>
    </lineage>
</organism>
<dbReference type="GeneID" id="108429347"/>
<evidence type="ECO:0000256" key="4">
    <source>
        <dbReference type="ARBA" id="ARBA00022679"/>
    </source>
</evidence>
<feature type="region of interest" description="Disordered" evidence="9">
    <location>
        <begin position="27"/>
        <end position="54"/>
    </location>
</feature>
<evidence type="ECO:0000256" key="2">
    <source>
        <dbReference type="ARBA" id="ARBA00007647"/>
    </source>
</evidence>
<keyword evidence="12" id="KW-1185">Reference proteome</keyword>
<keyword evidence="4 8" id="KW-0808">Transferase</keyword>